<organism evidence="1">
    <name type="scientific">Cupriavidus taiwanensis</name>
    <dbReference type="NCBI Taxonomy" id="164546"/>
    <lineage>
        <taxon>Bacteria</taxon>
        <taxon>Pseudomonadati</taxon>
        <taxon>Pseudomonadota</taxon>
        <taxon>Betaproteobacteria</taxon>
        <taxon>Burkholderiales</taxon>
        <taxon>Burkholderiaceae</taxon>
        <taxon>Cupriavidus</taxon>
    </lineage>
</organism>
<sequence>MPVNSSRAFIRFLPGLAGGRRDALGHFMVLNIGYSQHFFRLGRDLGDLASLARN</sequence>
<dbReference type="AlphaFoldDB" id="A0A375E749"/>
<comment type="caution">
    <text evidence="1">The sequence shown here is derived from an EMBL/GenBank/DDBJ whole genome shotgun (WGS) entry which is preliminary data.</text>
</comment>
<dbReference type="Proteomes" id="UP000256952">
    <property type="component" value="Chromosome CBM2613_b"/>
</dbReference>
<name>A0A375E749_9BURK</name>
<evidence type="ECO:0000313" key="1">
    <source>
        <dbReference type="EMBL" id="SOZ68121.1"/>
    </source>
</evidence>
<accession>A0A375E749</accession>
<gene>
    <name evidence="1" type="ORF">CBM2613_B110207</name>
</gene>
<reference evidence="1" key="1">
    <citation type="submission" date="2018-01" db="EMBL/GenBank/DDBJ databases">
        <authorList>
            <person name="Clerissi C."/>
        </authorList>
    </citation>
    <scope>NUCLEOTIDE SEQUENCE</scope>
    <source>
        <strain evidence="1">Cupriavidus taiwanensis STM 8556</strain>
    </source>
</reference>
<protein>
    <submittedName>
        <fullName evidence="1">Uncharacterized protein</fullName>
    </submittedName>
</protein>
<dbReference type="EMBL" id="OFTH01000036">
    <property type="protein sequence ID" value="SOZ68121.1"/>
    <property type="molecule type" value="Genomic_DNA"/>
</dbReference>
<proteinExistence type="predicted"/>